<dbReference type="Pfam" id="PF01130">
    <property type="entry name" value="CD36"/>
    <property type="match status" value="1"/>
</dbReference>
<name>A0A6J1MMZ2_BICAN</name>
<dbReference type="PRINTS" id="PR01609">
    <property type="entry name" value="CD36FAMILY"/>
</dbReference>
<evidence type="ECO:0000256" key="1">
    <source>
        <dbReference type="ARBA" id="ARBA00004651"/>
    </source>
</evidence>
<feature type="disulfide bond" evidence="10">
    <location>
        <begin position="282"/>
        <end position="338"/>
    </location>
</feature>
<keyword evidence="7 10" id="KW-1015">Disulfide bond</keyword>
<keyword evidence="3" id="KW-1003">Cell membrane</keyword>
<organism evidence="12 13">
    <name type="scientific">Bicyclus anynana</name>
    <name type="common">Squinting bush brown butterfly</name>
    <dbReference type="NCBI Taxonomy" id="110368"/>
    <lineage>
        <taxon>Eukaryota</taxon>
        <taxon>Metazoa</taxon>
        <taxon>Ecdysozoa</taxon>
        <taxon>Arthropoda</taxon>
        <taxon>Hexapoda</taxon>
        <taxon>Insecta</taxon>
        <taxon>Pterygota</taxon>
        <taxon>Neoptera</taxon>
        <taxon>Endopterygota</taxon>
        <taxon>Lepidoptera</taxon>
        <taxon>Glossata</taxon>
        <taxon>Ditrysia</taxon>
        <taxon>Papilionoidea</taxon>
        <taxon>Nymphalidae</taxon>
        <taxon>Satyrinae</taxon>
        <taxon>Satyrini</taxon>
        <taxon>Mycalesina</taxon>
        <taxon>Bicyclus</taxon>
    </lineage>
</organism>
<proteinExistence type="inferred from homology"/>
<keyword evidence="9" id="KW-0325">Glycoprotein</keyword>
<comment type="subcellular location">
    <subcellularLocation>
        <location evidence="1">Cell membrane</location>
        <topology evidence="1">Multi-pass membrane protein</topology>
    </subcellularLocation>
</comment>
<evidence type="ECO:0000256" key="2">
    <source>
        <dbReference type="ARBA" id="ARBA00010532"/>
    </source>
</evidence>
<comment type="similarity">
    <text evidence="2">Belongs to the CD36 family.</text>
</comment>
<protein>
    <submittedName>
        <fullName evidence="13">Protein peste</fullName>
    </submittedName>
</protein>
<dbReference type="GO" id="GO:0005886">
    <property type="term" value="C:plasma membrane"/>
    <property type="evidence" value="ECO:0007669"/>
    <property type="project" value="UniProtKB-SubCell"/>
</dbReference>
<dbReference type="PANTHER" id="PTHR11923:SF93">
    <property type="entry name" value="GH07959P-RELATED"/>
    <property type="match status" value="1"/>
</dbReference>
<evidence type="ECO:0000256" key="8">
    <source>
        <dbReference type="ARBA" id="ARBA00023170"/>
    </source>
</evidence>
<dbReference type="GO" id="GO:0005737">
    <property type="term" value="C:cytoplasm"/>
    <property type="evidence" value="ECO:0007669"/>
    <property type="project" value="TreeGrafter"/>
</dbReference>
<evidence type="ECO:0000313" key="13">
    <source>
        <dbReference type="RefSeq" id="XP_023934288.1"/>
    </source>
</evidence>
<evidence type="ECO:0000256" key="9">
    <source>
        <dbReference type="ARBA" id="ARBA00023180"/>
    </source>
</evidence>
<dbReference type="InterPro" id="IPR005428">
    <property type="entry name" value="CD36/SCARB1/SNMP1"/>
</dbReference>
<evidence type="ECO:0000256" key="6">
    <source>
        <dbReference type="ARBA" id="ARBA00023136"/>
    </source>
</evidence>
<dbReference type="Proteomes" id="UP001652582">
    <property type="component" value="Chromosome 9"/>
</dbReference>
<evidence type="ECO:0000256" key="3">
    <source>
        <dbReference type="ARBA" id="ARBA00022475"/>
    </source>
</evidence>
<sequence length="495" mass="55821">MRGRASLWRRLAVGAAALLAAAALVAALCWNRIFESALNSQIKLSPNTRAYNDWVAPSVPLLFDVYLFNWTNSKSFPEERPNLEQLGPYRFREQRRHVNVTFHPGNGSVSYRTQRSWHFDEQSNGTMEDTVTILNIIVASAIYRARHWDFLTQKGLSMMLAMLGHGLTTTRTVRELLFEGFEDRLLDIAKTLPASTTGGAPPVDRFGLFYGRNNSMDTEGRVEVTTGALSGTIPGQILSWDYHKSLPWYEGECAKMQGSGGEFMPHNLTEEAPLTIFMPDLCRTVHMEPERSGEMDGLPYIKYAMTDISFDNSTRNPQNSCFCNGECIWGGVMNVSACRYGSPSFLSLPHFLHGDPELREAVQGMRPDPDLHSFYFAVEPRLGVPLDVAGRFQFNVYIEPNPYIALYEKVPRMLFPIFWVEQSVKVSESVFAELRMVRAILDWGGTVCACAAIFFASFVTIVTCCNKKSQYTKPPIQDIVCEKPKDEAEIKLYSM</sequence>
<evidence type="ECO:0000256" key="5">
    <source>
        <dbReference type="ARBA" id="ARBA00022989"/>
    </source>
</evidence>
<keyword evidence="5 11" id="KW-1133">Transmembrane helix</keyword>
<feature type="disulfide bond" evidence="10">
    <location>
        <begin position="253"/>
        <end position="321"/>
    </location>
</feature>
<dbReference type="InterPro" id="IPR002159">
    <property type="entry name" value="CD36_fam"/>
</dbReference>
<dbReference type="KEGG" id="bany:112043211"/>
<dbReference type="RefSeq" id="XP_023934288.1">
    <property type="nucleotide sequence ID" value="XM_024078520.2"/>
</dbReference>
<dbReference type="CTD" id="100328605"/>
<dbReference type="AlphaFoldDB" id="A0A6J1MMZ2"/>
<evidence type="ECO:0000256" key="4">
    <source>
        <dbReference type="ARBA" id="ARBA00022692"/>
    </source>
</evidence>
<keyword evidence="12" id="KW-1185">Reference proteome</keyword>
<dbReference type="PRINTS" id="PR01610">
    <property type="entry name" value="CD36ANTIGEN"/>
</dbReference>
<dbReference type="GeneID" id="112043211"/>
<reference evidence="13" key="1">
    <citation type="submission" date="2025-08" db="UniProtKB">
        <authorList>
            <consortium name="RefSeq"/>
        </authorList>
    </citation>
    <scope>IDENTIFICATION</scope>
</reference>
<evidence type="ECO:0000313" key="12">
    <source>
        <dbReference type="Proteomes" id="UP001652582"/>
    </source>
</evidence>
<keyword evidence="4 11" id="KW-0812">Transmembrane</keyword>
<dbReference type="GO" id="GO:0005044">
    <property type="term" value="F:scavenger receptor activity"/>
    <property type="evidence" value="ECO:0007669"/>
    <property type="project" value="TreeGrafter"/>
</dbReference>
<keyword evidence="8" id="KW-0675">Receptor</keyword>
<dbReference type="OrthoDB" id="514335at2759"/>
<dbReference type="PANTHER" id="PTHR11923">
    <property type="entry name" value="SCAVENGER RECEPTOR CLASS B TYPE-1 SR-B1"/>
    <property type="match status" value="1"/>
</dbReference>
<evidence type="ECO:0000256" key="11">
    <source>
        <dbReference type="SAM" id="Phobius"/>
    </source>
</evidence>
<evidence type="ECO:0000256" key="7">
    <source>
        <dbReference type="ARBA" id="ARBA00023157"/>
    </source>
</evidence>
<gene>
    <name evidence="13" type="primary">LOC112043211</name>
</gene>
<accession>A0A6J1MMZ2</accession>
<evidence type="ECO:0000256" key="10">
    <source>
        <dbReference type="PIRSR" id="PIRSR605428-52"/>
    </source>
</evidence>
<feature type="disulfide bond" evidence="10">
    <location>
        <begin position="323"/>
        <end position="327"/>
    </location>
</feature>
<feature type="transmembrane region" description="Helical" evidence="11">
    <location>
        <begin position="443"/>
        <end position="465"/>
    </location>
</feature>
<keyword evidence="6 11" id="KW-0472">Membrane</keyword>